<feature type="chain" id="PRO_5014186212" description="Water stress and hypersensitive response domain-containing protein" evidence="1">
    <location>
        <begin position="31"/>
        <end position="165"/>
    </location>
</feature>
<dbReference type="SMART" id="SM00769">
    <property type="entry name" value="WHy"/>
    <property type="match status" value="1"/>
</dbReference>
<dbReference type="InterPro" id="IPR013990">
    <property type="entry name" value="WHy-dom"/>
</dbReference>
<protein>
    <recommendedName>
        <fullName evidence="2">Water stress and hypersensitive response domain-containing protein</fullName>
    </recommendedName>
</protein>
<dbReference type="Pfam" id="PF03168">
    <property type="entry name" value="LEA_2"/>
    <property type="match status" value="1"/>
</dbReference>
<gene>
    <name evidence="3" type="ORF">CW360_07635</name>
</gene>
<reference evidence="4" key="1">
    <citation type="submission" date="2017-12" db="EMBL/GenBank/DDBJ databases">
        <authorList>
            <person name="Yu X.-Y."/>
        </authorList>
    </citation>
    <scope>NUCLEOTIDE SEQUENCE [LARGE SCALE GENOMIC DNA]</scope>
    <source>
        <strain evidence="4">ZYSR67-Z</strain>
    </source>
</reference>
<evidence type="ECO:0000313" key="3">
    <source>
        <dbReference type="EMBL" id="PKF71589.1"/>
    </source>
</evidence>
<dbReference type="EMBL" id="PIYS01000012">
    <property type="protein sequence ID" value="PKF71589.1"/>
    <property type="molecule type" value="Genomic_DNA"/>
</dbReference>
<evidence type="ECO:0000256" key="1">
    <source>
        <dbReference type="SAM" id="SignalP"/>
    </source>
</evidence>
<accession>A0A2I0CR47</accession>
<dbReference type="GO" id="GO:0009269">
    <property type="term" value="P:response to desiccation"/>
    <property type="evidence" value="ECO:0007669"/>
    <property type="project" value="InterPro"/>
</dbReference>
<name>A0A2I0CR47_9PSED</name>
<dbReference type="Gene3D" id="2.60.40.1820">
    <property type="match status" value="1"/>
</dbReference>
<evidence type="ECO:0000259" key="2">
    <source>
        <dbReference type="SMART" id="SM00769"/>
    </source>
</evidence>
<organism evidence="3 4">
    <name type="scientific">Pseudomonas fluvialis</name>
    <dbReference type="NCBI Taxonomy" id="1793966"/>
    <lineage>
        <taxon>Bacteria</taxon>
        <taxon>Pseudomonadati</taxon>
        <taxon>Pseudomonadota</taxon>
        <taxon>Gammaproteobacteria</taxon>
        <taxon>Pseudomonadales</taxon>
        <taxon>Pseudomonadaceae</taxon>
        <taxon>Pseudomonas</taxon>
    </lineage>
</organism>
<sequence length="165" mass="19012">MLYQAQMRNFIRLVLIALLGSSLASCSTWVSDDFADPQVQLLRVEVVKAKLLEQSFILHMRIENPNDFSLPVRGLAYRVELNDVPFASGQNNTWFTVPAGGRHDFQVPVQTNLWRHVRRIVRWLEKPDEAVRYQFTGQVKTGFLFTRSVQLRRNGEIIPGTLIND</sequence>
<dbReference type="Proteomes" id="UP000242861">
    <property type="component" value="Unassembled WGS sequence"/>
</dbReference>
<dbReference type="SUPFAM" id="SSF117070">
    <property type="entry name" value="LEA14-like"/>
    <property type="match status" value="1"/>
</dbReference>
<dbReference type="InterPro" id="IPR004864">
    <property type="entry name" value="LEA_2"/>
</dbReference>
<feature type="signal peptide" evidence="1">
    <location>
        <begin position="1"/>
        <end position="30"/>
    </location>
</feature>
<comment type="caution">
    <text evidence="3">The sequence shown here is derived from an EMBL/GenBank/DDBJ whole genome shotgun (WGS) entry which is preliminary data.</text>
</comment>
<feature type="domain" description="Water stress and hypersensitive response" evidence="2">
    <location>
        <begin position="39"/>
        <end position="158"/>
    </location>
</feature>
<keyword evidence="1" id="KW-0732">Signal</keyword>
<dbReference type="RefSeq" id="WP_101193298.1">
    <property type="nucleotide sequence ID" value="NZ_JAYRQC010000091.1"/>
</dbReference>
<dbReference type="AlphaFoldDB" id="A0A2I0CR47"/>
<evidence type="ECO:0000313" key="4">
    <source>
        <dbReference type="Proteomes" id="UP000242861"/>
    </source>
</evidence>
<proteinExistence type="predicted"/>